<comment type="similarity">
    <text evidence="11">Belongs to the class I-like SAM-binding methyltransferase superfamily. rRNA adenine N(6)-methyltransferase family.</text>
</comment>
<accession>A0ABM1MMQ5</accession>
<keyword evidence="2 11" id="KW-0698">rRNA processing</keyword>
<evidence type="ECO:0000256" key="1">
    <source>
        <dbReference type="ARBA" id="ARBA00004173"/>
    </source>
</evidence>
<keyword evidence="10" id="KW-0804">Transcription</keyword>
<evidence type="ECO:0000256" key="11">
    <source>
        <dbReference type="RuleBase" id="RU362106"/>
    </source>
</evidence>
<dbReference type="Gene3D" id="3.40.50.150">
    <property type="entry name" value="Vaccinia Virus protein VP39"/>
    <property type="match status" value="1"/>
</dbReference>
<keyword evidence="8" id="KW-0805">Transcription regulation</keyword>
<keyword evidence="5 11" id="KW-0949">S-adenosyl-L-methionine</keyword>
<keyword evidence="3 11" id="KW-0489">Methyltransferase</keyword>
<protein>
    <recommendedName>
        <fullName evidence="11">rRNA adenine N(6)-methyltransferase</fullName>
        <ecNumber evidence="11">2.1.1.-</ecNumber>
    </recommendedName>
</protein>
<keyword evidence="6" id="KW-0694">RNA-binding</keyword>
<proteinExistence type="inferred from homology"/>
<dbReference type="InterPro" id="IPR001737">
    <property type="entry name" value="KsgA/Erm"/>
</dbReference>
<evidence type="ECO:0000256" key="3">
    <source>
        <dbReference type="ARBA" id="ARBA00022603"/>
    </source>
</evidence>
<evidence type="ECO:0000256" key="5">
    <source>
        <dbReference type="ARBA" id="ARBA00022691"/>
    </source>
</evidence>
<evidence type="ECO:0000313" key="13">
    <source>
        <dbReference type="RefSeq" id="XP_017775855.1"/>
    </source>
</evidence>
<reference evidence="13" key="1">
    <citation type="submission" date="2025-08" db="UniProtKB">
        <authorList>
            <consortium name="RefSeq"/>
        </authorList>
    </citation>
    <scope>IDENTIFICATION</scope>
    <source>
        <tissue evidence="13">Whole Larva</tissue>
    </source>
</reference>
<keyword evidence="4 11" id="KW-0808">Transferase</keyword>
<keyword evidence="7" id="KW-0809">Transit peptide</keyword>
<evidence type="ECO:0000256" key="4">
    <source>
        <dbReference type="ARBA" id="ARBA00022679"/>
    </source>
</evidence>
<evidence type="ECO:0000256" key="8">
    <source>
        <dbReference type="ARBA" id="ARBA00023015"/>
    </source>
</evidence>
<dbReference type="GeneID" id="108562149"/>
<dbReference type="SUPFAM" id="SSF53335">
    <property type="entry name" value="S-adenosyl-L-methionine-dependent methyltransferases"/>
    <property type="match status" value="1"/>
</dbReference>
<evidence type="ECO:0000256" key="9">
    <source>
        <dbReference type="ARBA" id="ARBA00023128"/>
    </source>
</evidence>
<gene>
    <name evidence="13" type="primary">LOC108562149</name>
</gene>
<dbReference type="Pfam" id="PF00398">
    <property type="entry name" value="RrnaAD"/>
    <property type="match status" value="1"/>
</dbReference>
<evidence type="ECO:0000256" key="6">
    <source>
        <dbReference type="ARBA" id="ARBA00022884"/>
    </source>
</evidence>
<name>A0ABM1MMQ5_NICVS</name>
<dbReference type="EC" id="2.1.1.-" evidence="11"/>
<dbReference type="InterPro" id="IPR029063">
    <property type="entry name" value="SAM-dependent_MTases_sf"/>
</dbReference>
<evidence type="ECO:0000256" key="7">
    <source>
        <dbReference type="ARBA" id="ARBA00022946"/>
    </source>
</evidence>
<dbReference type="GO" id="GO:0016740">
    <property type="term" value="F:transferase activity"/>
    <property type="evidence" value="ECO:0007669"/>
    <property type="project" value="UniProtKB-KW"/>
</dbReference>
<dbReference type="PIRSF" id="PIRSF027833">
    <property type="entry name" value="MtTFB2"/>
    <property type="match status" value="1"/>
</dbReference>
<dbReference type="PANTHER" id="PTHR11727:SF13">
    <property type="entry name" value="DIMETHYLADENOSINE TRANSFERASE 2, MITOCHONDRIAL"/>
    <property type="match status" value="1"/>
</dbReference>
<evidence type="ECO:0000256" key="10">
    <source>
        <dbReference type="ARBA" id="ARBA00023163"/>
    </source>
</evidence>
<evidence type="ECO:0000256" key="2">
    <source>
        <dbReference type="ARBA" id="ARBA00022552"/>
    </source>
</evidence>
<sequence>MLQKSRLHSIFIRGYCDYKKSYMTRNLKMKHGLKISKYFESMPHLKEIKEFIPKKYLLQKRQYSAENLYLIDSKIAKSIVRHVIPAICNGPQTICETGAGLGLITSELLDCKIPCVRLYEPCQDFRITLRDFNRVYPGRVELFVKDIFQLTRLSGMDKLDRSNRVDQLLKGVPIKEWKHGPAMTIIGTMTSISFITYLMKMLALQSEINTHGRIQLFTIMRPGDYVKLSAGPSNNLHTYQSWSVLFDLFFDHELLEKYPRTAFLPWEMKAKITNKTRVIKKVDLEYMYFVKINFKKELPTDNHLLLPLHYFVRQFFGRGKNKIIPTLEKWIPGVGLNLLIPKLVHSHYYNNLTIFTEFGDLTPQEILGLFKEMINHEGYQGSSFAAMVESELLKSETRETSINDDIPFNKDLIDDLEEKIDN</sequence>
<evidence type="ECO:0000313" key="12">
    <source>
        <dbReference type="Proteomes" id="UP000695000"/>
    </source>
</evidence>
<keyword evidence="9" id="KW-0496">Mitochondrion</keyword>
<dbReference type="RefSeq" id="XP_017775855.1">
    <property type="nucleotide sequence ID" value="XM_017920366.1"/>
</dbReference>
<comment type="subcellular location">
    <subcellularLocation>
        <location evidence="1">Mitochondrion</location>
    </subcellularLocation>
</comment>
<dbReference type="PANTHER" id="PTHR11727">
    <property type="entry name" value="DIMETHYLADENOSINE TRANSFERASE"/>
    <property type="match status" value="1"/>
</dbReference>
<dbReference type="Proteomes" id="UP000695000">
    <property type="component" value="Unplaced"/>
</dbReference>
<keyword evidence="12" id="KW-1185">Reference proteome</keyword>
<organism evidence="12 13">
    <name type="scientific">Nicrophorus vespilloides</name>
    <name type="common">Boreal carrion beetle</name>
    <dbReference type="NCBI Taxonomy" id="110193"/>
    <lineage>
        <taxon>Eukaryota</taxon>
        <taxon>Metazoa</taxon>
        <taxon>Ecdysozoa</taxon>
        <taxon>Arthropoda</taxon>
        <taxon>Hexapoda</taxon>
        <taxon>Insecta</taxon>
        <taxon>Pterygota</taxon>
        <taxon>Neoptera</taxon>
        <taxon>Endopterygota</taxon>
        <taxon>Coleoptera</taxon>
        <taxon>Polyphaga</taxon>
        <taxon>Staphyliniformia</taxon>
        <taxon>Silphidae</taxon>
        <taxon>Nicrophorinae</taxon>
        <taxon>Nicrophorus</taxon>
    </lineage>
</organism>